<dbReference type="InterPro" id="IPR050398">
    <property type="entry name" value="HssS/ArlS-like"/>
</dbReference>
<dbReference type="Pfam" id="PF00512">
    <property type="entry name" value="HisKA"/>
    <property type="match status" value="1"/>
</dbReference>
<evidence type="ECO:0000313" key="18">
    <source>
        <dbReference type="Proteomes" id="UP000076476"/>
    </source>
</evidence>
<evidence type="ECO:0000256" key="3">
    <source>
        <dbReference type="ARBA" id="ARBA00012438"/>
    </source>
</evidence>
<dbReference type="SMART" id="SM00387">
    <property type="entry name" value="HATPase_c"/>
    <property type="match status" value="1"/>
</dbReference>
<sequence length="467" mass="53887">MKKIKHFSVSQKVLLLFFVSIIFSILFSFLFIHFLYKELYIRSVKERLIFEGKQTAAHFHYGSLSEDIKEKIEWYNLISPYEVIAVDQLDELHQHFPYQIDYKHLISQEDEKKLSSGQYVVKEGYVHELDRKIVGAIFPLTHEQNLIGFIYIYIPLAEIPEVFSKGIPILILFGLIFFVLIYFVITYSIHSIFRSLRTIQTIAKEISRGNFSKRVPIQTSDDIGELASAFNKMTESLEKQDERKKEFLSNVAHELRTPLTYIGGYTQILLDEAYSSKEEAKNHLLLINKETTRMQKLINDLLQLNELENKDMTLEAEPIAFSQLILDSLELFAPALKKRNISIKTDLDDEIIIMGDMNRLHQVFCNVIDNAIKYSFENGMINIALYQKEKRAVVIVRDNGIGIPKKELDRIGERFYRTDKSRSRETGGTGLGLSIVKQIVALHNGTMKIESEEGQGTSVILSFPIVE</sequence>
<evidence type="ECO:0000259" key="16">
    <source>
        <dbReference type="PROSITE" id="PS50885"/>
    </source>
</evidence>
<dbReference type="EC" id="2.7.13.3" evidence="3"/>
<dbReference type="PANTHER" id="PTHR45528:SF1">
    <property type="entry name" value="SENSOR HISTIDINE KINASE CPXA"/>
    <property type="match status" value="1"/>
</dbReference>
<keyword evidence="7 14" id="KW-0812">Transmembrane</keyword>
<dbReference type="EMBL" id="LWBR01000048">
    <property type="protein sequence ID" value="KZN95542.1"/>
    <property type="molecule type" value="Genomic_DNA"/>
</dbReference>
<dbReference type="PROSITE" id="PS50109">
    <property type="entry name" value="HIS_KIN"/>
    <property type="match status" value="1"/>
</dbReference>
<evidence type="ECO:0000256" key="1">
    <source>
        <dbReference type="ARBA" id="ARBA00000085"/>
    </source>
</evidence>
<evidence type="ECO:0000256" key="9">
    <source>
        <dbReference type="ARBA" id="ARBA00022777"/>
    </source>
</evidence>
<evidence type="ECO:0000259" key="15">
    <source>
        <dbReference type="PROSITE" id="PS50109"/>
    </source>
</evidence>
<dbReference type="GO" id="GO:0005886">
    <property type="term" value="C:plasma membrane"/>
    <property type="evidence" value="ECO:0007669"/>
    <property type="project" value="UniProtKB-SubCell"/>
</dbReference>
<keyword evidence="11 14" id="KW-1133">Transmembrane helix</keyword>
<proteinExistence type="predicted"/>
<comment type="caution">
    <text evidence="17">The sequence shown here is derived from an EMBL/GenBank/DDBJ whole genome shotgun (WGS) entry which is preliminary data.</text>
</comment>
<dbReference type="STRING" id="33936.AZI98_13970"/>
<evidence type="ECO:0000256" key="4">
    <source>
        <dbReference type="ARBA" id="ARBA00022475"/>
    </source>
</evidence>
<keyword evidence="12" id="KW-0902">Two-component regulatory system</keyword>
<dbReference type="InterPro" id="IPR003661">
    <property type="entry name" value="HisK_dim/P_dom"/>
</dbReference>
<dbReference type="Pfam" id="PF00672">
    <property type="entry name" value="HAMP"/>
    <property type="match status" value="1"/>
</dbReference>
<evidence type="ECO:0000256" key="14">
    <source>
        <dbReference type="SAM" id="Phobius"/>
    </source>
</evidence>
<dbReference type="OrthoDB" id="3436at2"/>
<dbReference type="FunFam" id="3.30.565.10:FF:000006">
    <property type="entry name" value="Sensor histidine kinase WalK"/>
    <property type="match status" value="1"/>
</dbReference>
<feature type="domain" description="Histidine kinase" evidence="15">
    <location>
        <begin position="250"/>
        <end position="467"/>
    </location>
</feature>
<feature type="transmembrane region" description="Helical" evidence="14">
    <location>
        <begin position="133"/>
        <end position="154"/>
    </location>
</feature>
<dbReference type="SUPFAM" id="SSF158472">
    <property type="entry name" value="HAMP domain-like"/>
    <property type="match status" value="1"/>
</dbReference>
<gene>
    <name evidence="17" type="ORF">AZI98_13970</name>
</gene>
<dbReference type="SUPFAM" id="SSF55874">
    <property type="entry name" value="ATPase domain of HSP90 chaperone/DNA topoisomerase II/histidine kinase"/>
    <property type="match status" value="1"/>
</dbReference>
<evidence type="ECO:0000256" key="7">
    <source>
        <dbReference type="ARBA" id="ARBA00022692"/>
    </source>
</evidence>
<keyword evidence="5" id="KW-0597">Phosphoprotein</keyword>
<comment type="catalytic activity">
    <reaction evidence="1">
        <text>ATP + protein L-histidine = ADP + protein N-phospho-L-histidine.</text>
        <dbReference type="EC" id="2.7.13.3"/>
    </reaction>
</comment>
<dbReference type="Gene3D" id="6.10.340.10">
    <property type="match status" value="1"/>
</dbReference>
<organism evidence="17 18">
    <name type="scientific">Aeribacillus pallidus</name>
    <dbReference type="NCBI Taxonomy" id="33936"/>
    <lineage>
        <taxon>Bacteria</taxon>
        <taxon>Bacillati</taxon>
        <taxon>Bacillota</taxon>
        <taxon>Bacilli</taxon>
        <taxon>Bacillales</taxon>
        <taxon>Bacillaceae</taxon>
        <taxon>Aeribacillus</taxon>
    </lineage>
</organism>
<evidence type="ECO:0000256" key="2">
    <source>
        <dbReference type="ARBA" id="ARBA00004651"/>
    </source>
</evidence>
<keyword evidence="9 17" id="KW-0418">Kinase</keyword>
<keyword evidence="10" id="KW-0067">ATP-binding</keyword>
<evidence type="ECO:0000256" key="8">
    <source>
        <dbReference type="ARBA" id="ARBA00022741"/>
    </source>
</evidence>
<dbReference type="Gene3D" id="3.30.565.10">
    <property type="entry name" value="Histidine kinase-like ATPase, C-terminal domain"/>
    <property type="match status" value="1"/>
</dbReference>
<dbReference type="InterPro" id="IPR005467">
    <property type="entry name" value="His_kinase_dom"/>
</dbReference>
<dbReference type="InterPro" id="IPR036097">
    <property type="entry name" value="HisK_dim/P_sf"/>
</dbReference>
<dbReference type="CDD" id="cd06225">
    <property type="entry name" value="HAMP"/>
    <property type="match status" value="1"/>
</dbReference>
<evidence type="ECO:0000256" key="10">
    <source>
        <dbReference type="ARBA" id="ARBA00022840"/>
    </source>
</evidence>
<evidence type="ECO:0000256" key="5">
    <source>
        <dbReference type="ARBA" id="ARBA00022553"/>
    </source>
</evidence>
<dbReference type="Pfam" id="PF02518">
    <property type="entry name" value="HATPase_c"/>
    <property type="match status" value="1"/>
</dbReference>
<dbReference type="SUPFAM" id="SSF47384">
    <property type="entry name" value="Homodimeric domain of signal transducing histidine kinase"/>
    <property type="match status" value="1"/>
</dbReference>
<dbReference type="PROSITE" id="PS50885">
    <property type="entry name" value="HAMP"/>
    <property type="match status" value="1"/>
</dbReference>
<keyword evidence="8" id="KW-0547">Nucleotide-binding</keyword>
<feature type="transmembrane region" description="Helical" evidence="14">
    <location>
        <begin position="13"/>
        <end position="36"/>
    </location>
</feature>
<dbReference type="GO" id="GO:0005524">
    <property type="term" value="F:ATP binding"/>
    <property type="evidence" value="ECO:0007669"/>
    <property type="project" value="UniProtKB-KW"/>
</dbReference>
<keyword evidence="18" id="KW-1185">Reference proteome</keyword>
<dbReference type="CDD" id="cd00075">
    <property type="entry name" value="HATPase"/>
    <property type="match status" value="1"/>
</dbReference>
<dbReference type="GO" id="GO:0000155">
    <property type="term" value="F:phosphorelay sensor kinase activity"/>
    <property type="evidence" value="ECO:0007669"/>
    <property type="project" value="InterPro"/>
</dbReference>
<evidence type="ECO:0000256" key="13">
    <source>
        <dbReference type="ARBA" id="ARBA00023136"/>
    </source>
</evidence>
<feature type="domain" description="HAMP" evidence="16">
    <location>
        <begin position="190"/>
        <end position="242"/>
    </location>
</feature>
<dbReference type="SMART" id="SM00388">
    <property type="entry name" value="HisKA"/>
    <property type="match status" value="1"/>
</dbReference>
<accession>A0A161Y1N8</accession>
<dbReference type="Proteomes" id="UP000076476">
    <property type="component" value="Unassembled WGS sequence"/>
</dbReference>
<dbReference type="SMART" id="SM00304">
    <property type="entry name" value="HAMP"/>
    <property type="match status" value="1"/>
</dbReference>
<dbReference type="InterPro" id="IPR036890">
    <property type="entry name" value="HATPase_C_sf"/>
</dbReference>
<dbReference type="FunFam" id="1.10.287.130:FF:000001">
    <property type="entry name" value="Two-component sensor histidine kinase"/>
    <property type="match status" value="1"/>
</dbReference>
<protein>
    <recommendedName>
        <fullName evidence="3">histidine kinase</fullName>
        <ecNumber evidence="3">2.7.13.3</ecNumber>
    </recommendedName>
</protein>
<evidence type="ECO:0000256" key="6">
    <source>
        <dbReference type="ARBA" id="ARBA00022679"/>
    </source>
</evidence>
<dbReference type="RefSeq" id="WP_082830363.1">
    <property type="nucleotide sequence ID" value="NZ_LWBR01000048.1"/>
</dbReference>
<dbReference type="Gene3D" id="1.10.287.130">
    <property type="match status" value="1"/>
</dbReference>
<name>A0A161Y1N8_9BACI</name>
<dbReference type="InterPro" id="IPR003594">
    <property type="entry name" value="HATPase_dom"/>
</dbReference>
<dbReference type="AlphaFoldDB" id="A0A161Y1N8"/>
<dbReference type="CDD" id="cd00082">
    <property type="entry name" value="HisKA"/>
    <property type="match status" value="1"/>
</dbReference>
<dbReference type="InterPro" id="IPR004358">
    <property type="entry name" value="Sig_transdc_His_kin-like_C"/>
</dbReference>
<dbReference type="InterPro" id="IPR003660">
    <property type="entry name" value="HAMP_dom"/>
</dbReference>
<keyword evidence="4" id="KW-1003">Cell membrane</keyword>
<evidence type="ECO:0000256" key="12">
    <source>
        <dbReference type="ARBA" id="ARBA00023012"/>
    </source>
</evidence>
<evidence type="ECO:0000313" key="17">
    <source>
        <dbReference type="EMBL" id="KZN95542.1"/>
    </source>
</evidence>
<feature type="transmembrane region" description="Helical" evidence="14">
    <location>
        <begin position="166"/>
        <end position="189"/>
    </location>
</feature>
<dbReference type="PRINTS" id="PR00344">
    <property type="entry name" value="BCTRLSENSOR"/>
</dbReference>
<keyword evidence="13 14" id="KW-0472">Membrane</keyword>
<dbReference type="PANTHER" id="PTHR45528">
    <property type="entry name" value="SENSOR HISTIDINE KINASE CPXA"/>
    <property type="match status" value="1"/>
</dbReference>
<keyword evidence="6" id="KW-0808">Transferase</keyword>
<reference evidence="17 18" key="1">
    <citation type="submission" date="2016-04" db="EMBL/GenBank/DDBJ databases">
        <title>Draft genome sequence of Aeribacillus pallidus 8m3 from petroleum reservoir.</title>
        <authorList>
            <person name="Poltaraus A.B."/>
            <person name="Nazina T.N."/>
            <person name="Tourova T.P."/>
            <person name="Malakho S.M."/>
            <person name="Korshunova A.V."/>
            <person name="Sokolova D.S."/>
        </authorList>
    </citation>
    <scope>NUCLEOTIDE SEQUENCE [LARGE SCALE GENOMIC DNA]</scope>
    <source>
        <strain evidence="17 18">8m3</strain>
    </source>
</reference>
<comment type="subcellular location">
    <subcellularLocation>
        <location evidence="2">Cell membrane</location>
        <topology evidence="2">Multi-pass membrane protein</topology>
    </subcellularLocation>
</comment>
<evidence type="ECO:0000256" key="11">
    <source>
        <dbReference type="ARBA" id="ARBA00022989"/>
    </source>
</evidence>